<evidence type="ECO:0000256" key="7">
    <source>
        <dbReference type="RuleBase" id="RU363032"/>
    </source>
</evidence>
<keyword evidence="5 7" id="KW-1133">Transmembrane helix</keyword>
<dbReference type="Gene3D" id="1.10.3720.10">
    <property type="entry name" value="MetI-like"/>
    <property type="match status" value="1"/>
</dbReference>
<feature type="transmembrane region" description="Helical" evidence="7">
    <location>
        <begin position="236"/>
        <end position="261"/>
    </location>
</feature>
<accession>A0ABT7DKK0</accession>
<feature type="transmembrane region" description="Helical" evidence="7">
    <location>
        <begin position="110"/>
        <end position="129"/>
    </location>
</feature>
<feature type="transmembrane region" description="Helical" evidence="7">
    <location>
        <begin position="135"/>
        <end position="151"/>
    </location>
</feature>
<dbReference type="InterPro" id="IPR035906">
    <property type="entry name" value="MetI-like_sf"/>
</dbReference>
<dbReference type="PROSITE" id="PS50928">
    <property type="entry name" value="ABC_TM1"/>
    <property type="match status" value="1"/>
</dbReference>
<dbReference type="InterPro" id="IPR000515">
    <property type="entry name" value="MetI-like"/>
</dbReference>
<dbReference type="PANTHER" id="PTHR43386:SF25">
    <property type="entry name" value="PEPTIDE ABC TRANSPORTER PERMEASE PROTEIN"/>
    <property type="match status" value="1"/>
</dbReference>
<evidence type="ECO:0000256" key="5">
    <source>
        <dbReference type="ARBA" id="ARBA00022989"/>
    </source>
</evidence>
<dbReference type="SUPFAM" id="SSF161098">
    <property type="entry name" value="MetI-like"/>
    <property type="match status" value="1"/>
</dbReference>
<dbReference type="EMBL" id="JASJEU010000008">
    <property type="protein sequence ID" value="MDJ1650061.1"/>
    <property type="molecule type" value="Genomic_DNA"/>
</dbReference>
<dbReference type="Pfam" id="PF00528">
    <property type="entry name" value="BPD_transp_1"/>
    <property type="match status" value="1"/>
</dbReference>
<feature type="transmembrane region" description="Helical" evidence="7">
    <location>
        <begin position="197"/>
        <end position="216"/>
    </location>
</feature>
<evidence type="ECO:0000259" key="8">
    <source>
        <dbReference type="PROSITE" id="PS50928"/>
    </source>
</evidence>
<evidence type="ECO:0000256" key="2">
    <source>
        <dbReference type="ARBA" id="ARBA00022448"/>
    </source>
</evidence>
<sequence length="270" mass="27609">MSRMPKRTRRSGLTTWVSGAFFAVAIIATIVGYFVPGDGSSTVAAAFAPPSPEHLLGSDGLGRDVLMRLLHGGAQLLAVAALSTAVASFVGVVLGFAVSGGSKAAKVLSYALDMLLVVPSMLVIMVLVFGLGSGIATMVAVTTAVSAPYIARYTRSLVRPLAGAPYVSIARLAGDPPLVVAAREILPNMVLPIATTVGLRFINAIYLVASAAFLGFDPLGTGADWGTMIQTGVSGIALNPWAALAPTIAIASITISGNLLLDRLGDRSMA</sequence>
<reference evidence="9 10" key="1">
    <citation type="submission" date="2023-05" db="EMBL/GenBank/DDBJ databases">
        <title>Gordonibacter KGMB12511T sp. nov., isolated from faeces of healthy Korean.</title>
        <authorList>
            <person name="Kim H.S."/>
            <person name="Kim J.-S."/>
            <person name="Suh M.K."/>
            <person name="Eom M.K."/>
            <person name="Do H.E."/>
            <person name="Lee J.-S."/>
        </authorList>
    </citation>
    <scope>NUCLEOTIDE SEQUENCE [LARGE SCALE GENOMIC DNA]</scope>
    <source>
        <strain evidence="9 10">KGMB12511</strain>
    </source>
</reference>
<evidence type="ECO:0000256" key="1">
    <source>
        <dbReference type="ARBA" id="ARBA00004651"/>
    </source>
</evidence>
<keyword evidence="3" id="KW-1003">Cell membrane</keyword>
<comment type="subcellular location">
    <subcellularLocation>
        <location evidence="1 7">Cell membrane</location>
        <topology evidence="1 7">Multi-pass membrane protein</topology>
    </subcellularLocation>
</comment>
<dbReference type="RefSeq" id="WP_283831411.1">
    <property type="nucleotide sequence ID" value="NZ_JASJEU010000008.1"/>
</dbReference>
<evidence type="ECO:0000313" key="10">
    <source>
        <dbReference type="Proteomes" id="UP001232750"/>
    </source>
</evidence>
<proteinExistence type="inferred from homology"/>
<feature type="transmembrane region" description="Helical" evidence="7">
    <location>
        <begin position="76"/>
        <end position="98"/>
    </location>
</feature>
<protein>
    <submittedName>
        <fullName evidence="9">ABC transporter permease</fullName>
    </submittedName>
</protein>
<dbReference type="Proteomes" id="UP001232750">
    <property type="component" value="Unassembled WGS sequence"/>
</dbReference>
<evidence type="ECO:0000256" key="4">
    <source>
        <dbReference type="ARBA" id="ARBA00022692"/>
    </source>
</evidence>
<gene>
    <name evidence="9" type="ORF">QNJ86_04560</name>
</gene>
<comment type="caution">
    <text evidence="9">The sequence shown here is derived from an EMBL/GenBank/DDBJ whole genome shotgun (WGS) entry which is preliminary data.</text>
</comment>
<feature type="domain" description="ABC transmembrane type-1" evidence="8">
    <location>
        <begin position="73"/>
        <end position="261"/>
    </location>
</feature>
<evidence type="ECO:0000256" key="6">
    <source>
        <dbReference type="ARBA" id="ARBA00023136"/>
    </source>
</evidence>
<keyword evidence="6 7" id="KW-0472">Membrane</keyword>
<name>A0ABT7DKK0_9ACTN</name>
<evidence type="ECO:0000313" key="9">
    <source>
        <dbReference type="EMBL" id="MDJ1650061.1"/>
    </source>
</evidence>
<feature type="transmembrane region" description="Helical" evidence="7">
    <location>
        <begin position="12"/>
        <end position="35"/>
    </location>
</feature>
<dbReference type="CDD" id="cd06261">
    <property type="entry name" value="TM_PBP2"/>
    <property type="match status" value="1"/>
</dbReference>
<dbReference type="PANTHER" id="PTHR43386">
    <property type="entry name" value="OLIGOPEPTIDE TRANSPORT SYSTEM PERMEASE PROTEIN APPC"/>
    <property type="match status" value="1"/>
</dbReference>
<comment type="similarity">
    <text evidence="7">Belongs to the binding-protein-dependent transport system permease family.</text>
</comment>
<keyword evidence="4 7" id="KW-0812">Transmembrane</keyword>
<keyword evidence="2 7" id="KW-0813">Transport</keyword>
<evidence type="ECO:0000256" key="3">
    <source>
        <dbReference type="ARBA" id="ARBA00022475"/>
    </source>
</evidence>
<dbReference type="InterPro" id="IPR050366">
    <property type="entry name" value="BP-dependent_transpt_permease"/>
</dbReference>
<keyword evidence="10" id="KW-1185">Reference proteome</keyword>
<organism evidence="9 10">
    <name type="scientific">Gordonibacter faecis</name>
    <dbReference type="NCBI Taxonomy" id="3047475"/>
    <lineage>
        <taxon>Bacteria</taxon>
        <taxon>Bacillati</taxon>
        <taxon>Actinomycetota</taxon>
        <taxon>Coriobacteriia</taxon>
        <taxon>Eggerthellales</taxon>
        <taxon>Eggerthellaceae</taxon>
        <taxon>Gordonibacter</taxon>
    </lineage>
</organism>